<accession>A0A9P7UUI8</accession>
<keyword evidence="1" id="KW-0812">Transmembrane</keyword>
<dbReference type="RefSeq" id="XP_043011048.1">
    <property type="nucleotide sequence ID" value="XM_043149964.1"/>
</dbReference>
<protein>
    <submittedName>
        <fullName evidence="2">Uncharacterized protein</fullName>
    </submittedName>
</protein>
<feature type="transmembrane region" description="Helical" evidence="1">
    <location>
        <begin position="63"/>
        <end position="83"/>
    </location>
</feature>
<organism evidence="2 3">
    <name type="scientific">Marasmius oreades</name>
    <name type="common">fairy-ring Marasmius</name>
    <dbReference type="NCBI Taxonomy" id="181124"/>
    <lineage>
        <taxon>Eukaryota</taxon>
        <taxon>Fungi</taxon>
        <taxon>Dikarya</taxon>
        <taxon>Basidiomycota</taxon>
        <taxon>Agaricomycotina</taxon>
        <taxon>Agaricomycetes</taxon>
        <taxon>Agaricomycetidae</taxon>
        <taxon>Agaricales</taxon>
        <taxon>Marasmiineae</taxon>
        <taxon>Marasmiaceae</taxon>
        <taxon>Marasmius</taxon>
    </lineage>
</organism>
<dbReference type="KEGG" id="more:E1B28_005405"/>
<dbReference type="GeneID" id="66074481"/>
<reference evidence="2" key="1">
    <citation type="journal article" date="2021" name="Genome Biol. Evol.">
        <title>The assembled and annotated genome of the fairy-ring fungus Marasmius oreades.</title>
        <authorList>
            <person name="Hiltunen M."/>
            <person name="Ament-Velasquez S.L."/>
            <person name="Johannesson H."/>
        </authorList>
    </citation>
    <scope>NUCLEOTIDE SEQUENCE</scope>
    <source>
        <strain evidence="2">03SP1</strain>
    </source>
</reference>
<keyword evidence="1" id="KW-0472">Membrane</keyword>
<dbReference type="Proteomes" id="UP001049176">
    <property type="component" value="Chromosome 3"/>
</dbReference>
<evidence type="ECO:0000313" key="3">
    <source>
        <dbReference type="Proteomes" id="UP001049176"/>
    </source>
</evidence>
<dbReference type="AlphaFoldDB" id="A0A9P7UUI8"/>
<keyword evidence="3" id="KW-1185">Reference proteome</keyword>
<sequence length="200" mass="22310">MSEPQPTIATRTTGASDSDNITTAARQSEAVAASVMKRILAWSFLYTSIRMSLEYYVPAQPTTSSHLLQIMYLLSLILAIGIVKIPLAPWLMALDFGAATTIHVFLFWSSDSPSPQPLPPFHFLTIVYGAYTVLEKFRGPLVLTGITFLSMIYLVEGEFPLERMGFFCHLIPGTRIPVESTTNKLKLPSREEHRQNEAMV</sequence>
<evidence type="ECO:0000313" key="2">
    <source>
        <dbReference type="EMBL" id="KAG7094578.1"/>
    </source>
</evidence>
<dbReference type="EMBL" id="CM032183">
    <property type="protein sequence ID" value="KAG7094578.1"/>
    <property type="molecule type" value="Genomic_DNA"/>
</dbReference>
<evidence type="ECO:0000256" key="1">
    <source>
        <dbReference type="SAM" id="Phobius"/>
    </source>
</evidence>
<name>A0A9P7UUI8_9AGAR</name>
<comment type="caution">
    <text evidence="2">The sequence shown here is derived from an EMBL/GenBank/DDBJ whole genome shotgun (WGS) entry which is preliminary data.</text>
</comment>
<keyword evidence="1" id="KW-1133">Transmembrane helix</keyword>
<gene>
    <name evidence="2" type="ORF">E1B28_005405</name>
</gene>
<proteinExistence type="predicted"/>